<dbReference type="InterPro" id="IPR055170">
    <property type="entry name" value="GFO_IDH_MocA-like_dom"/>
</dbReference>
<dbReference type="SUPFAM" id="SSF51735">
    <property type="entry name" value="NAD(P)-binding Rossmann-fold domains"/>
    <property type="match status" value="1"/>
</dbReference>
<evidence type="ECO:0000259" key="4">
    <source>
        <dbReference type="Pfam" id="PF22725"/>
    </source>
</evidence>
<feature type="domain" description="GFO/IDH/MocA-like oxidoreductase" evidence="4">
    <location>
        <begin position="132"/>
        <end position="246"/>
    </location>
</feature>
<proteinExistence type="inferred from homology"/>
<dbReference type="Gene3D" id="3.40.50.720">
    <property type="entry name" value="NAD(P)-binding Rossmann-like Domain"/>
    <property type="match status" value="1"/>
</dbReference>
<protein>
    <submittedName>
        <fullName evidence="5">Unannotated protein</fullName>
    </submittedName>
</protein>
<keyword evidence="2" id="KW-0560">Oxidoreductase</keyword>
<comment type="similarity">
    <text evidence="1">Belongs to the Gfo/Idh/MocA family.</text>
</comment>
<dbReference type="SUPFAM" id="SSF55347">
    <property type="entry name" value="Glyceraldehyde-3-phosphate dehydrogenase-like, C-terminal domain"/>
    <property type="match status" value="1"/>
</dbReference>
<evidence type="ECO:0000256" key="2">
    <source>
        <dbReference type="ARBA" id="ARBA00023002"/>
    </source>
</evidence>
<evidence type="ECO:0000313" key="5">
    <source>
        <dbReference type="EMBL" id="CAB4748611.1"/>
    </source>
</evidence>
<dbReference type="GO" id="GO:0016491">
    <property type="term" value="F:oxidoreductase activity"/>
    <property type="evidence" value="ECO:0007669"/>
    <property type="project" value="UniProtKB-KW"/>
</dbReference>
<dbReference type="InterPro" id="IPR036291">
    <property type="entry name" value="NAD(P)-bd_dom_sf"/>
</dbReference>
<evidence type="ECO:0000256" key="1">
    <source>
        <dbReference type="ARBA" id="ARBA00010928"/>
    </source>
</evidence>
<gene>
    <name evidence="5" type="ORF">UFOPK2837_00456</name>
</gene>
<name>A0A6J6TMD8_9ZZZZ</name>
<reference evidence="5" key="1">
    <citation type="submission" date="2020-05" db="EMBL/GenBank/DDBJ databases">
        <authorList>
            <person name="Chiriac C."/>
            <person name="Salcher M."/>
            <person name="Ghai R."/>
            <person name="Kavagutti S V."/>
        </authorList>
    </citation>
    <scope>NUCLEOTIDE SEQUENCE</scope>
</reference>
<accession>A0A6J6TMD8</accession>
<organism evidence="5">
    <name type="scientific">freshwater metagenome</name>
    <dbReference type="NCBI Taxonomy" id="449393"/>
    <lineage>
        <taxon>unclassified sequences</taxon>
        <taxon>metagenomes</taxon>
        <taxon>ecological metagenomes</taxon>
    </lineage>
</organism>
<sequence length="327" mass="35417">MSNFRWGILGTGGIASAFVEDLRLADGHVVTAVGSRSLFTAQEFAKKTPGARAYASYAELVHDDNVDAIYVATPHPWHKEHTLLALNASKPVLCEKPFAITAVETQEMMKAAQANNVALLEAMWTSYLPHIASVRKILSSGVLGEIYSVEADHGQRLADRGIARLVDPHLAGGALLDLGIYPVSFAHLVLGAPDTITSSAVMTDRGVDAQTSAIFDYKSGAQAIITTNMIARTPCRAVISGLLGRLEIDSIFYNPASMRVVLTDGTTTQYPNTYLGHGLREQAIEMARVVSNGQLESALMPWSQTLAVMQTMDQIRRQIGLTYPFEN</sequence>
<dbReference type="GO" id="GO:0000166">
    <property type="term" value="F:nucleotide binding"/>
    <property type="evidence" value="ECO:0007669"/>
    <property type="project" value="InterPro"/>
</dbReference>
<feature type="domain" description="Gfo/Idh/MocA-like oxidoreductase N-terminal" evidence="3">
    <location>
        <begin position="4"/>
        <end position="119"/>
    </location>
</feature>
<dbReference type="InterPro" id="IPR050984">
    <property type="entry name" value="Gfo/Idh/MocA_domain"/>
</dbReference>
<dbReference type="Pfam" id="PF01408">
    <property type="entry name" value="GFO_IDH_MocA"/>
    <property type="match status" value="1"/>
</dbReference>
<dbReference type="EMBL" id="CAEZZF010000024">
    <property type="protein sequence ID" value="CAB4748611.1"/>
    <property type="molecule type" value="Genomic_DNA"/>
</dbReference>
<dbReference type="PANTHER" id="PTHR22604:SF105">
    <property type="entry name" value="TRANS-1,2-DIHYDROBENZENE-1,2-DIOL DEHYDROGENASE"/>
    <property type="match status" value="1"/>
</dbReference>
<dbReference type="Gene3D" id="3.30.360.10">
    <property type="entry name" value="Dihydrodipicolinate Reductase, domain 2"/>
    <property type="match status" value="1"/>
</dbReference>
<dbReference type="PANTHER" id="PTHR22604">
    <property type="entry name" value="OXIDOREDUCTASES"/>
    <property type="match status" value="1"/>
</dbReference>
<dbReference type="InterPro" id="IPR000683">
    <property type="entry name" value="Gfo/Idh/MocA-like_OxRdtase_N"/>
</dbReference>
<evidence type="ECO:0000259" key="3">
    <source>
        <dbReference type="Pfam" id="PF01408"/>
    </source>
</evidence>
<dbReference type="AlphaFoldDB" id="A0A6J6TMD8"/>
<dbReference type="Pfam" id="PF22725">
    <property type="entry name" value="GFO_IDH_MocA_C3"/>
    <property type="match status" value="1"/>
</dbReference>